<dbReference type="AlphaFoldDB" id="X0A827"/>
<dbReference type="Proteomes" id="UP000030703">
    <property type="component" value="Unassembled WGS sequence"/>
</dbReference>
<dbReference type="EMBL" id="KI980351">
    <property type="protein sequence ID" value="EXK29356.1"/>
    <property type="molecule type" value="Genomic_DNA"/>
</dbReference>
<protein>
    <submittedName>
        <fullName evidence="2">Uncharacterized protein</fullName>
    </submittedName>
</protein>
<reference evidence="2" key="1">
    <citation type="submission" date="2012-04" db="EMBL/GenBank/DDBJ databases">
        <title>The Genome Sequence of Fusarium oxysporum melonis.</title>
        <authorList>
            <consortium name="The Broad Institute Genome Sequencing Platform"/>
            <person name="Ma L.-J."/>
            <person name="Gale L.R."/>
            <person name="Schwartz D.C."/>
            <person name="Zhou S."/>
            <person name="Corby-Kistler H."/>
            <person name="Young S.K."/>
            <person name="Zeng Q."/>
            <person name="Gargeya S."/>
            <person name="Fitzgerald M."/>
            <person name="Haas B."/>
            <person name="Abouelleil A."/>
            <person name="Alvarado L."/>
            <person name="Arachchi H.M."/>
            <person name="Berlin A."/>
            <person name="Brown A."/>
            <person name="Chapman S.B."/>
            <person name="Chen Z."/>
            <person name="Dunbar C."/>
            <person name="Freedman E."/>
            <person name="Gearin G."/>
            <person name="Goldberg J."/>
            <person name="Griggs A."/>
            <person name="Gujja S."/>
            <person name="Heiman D."/>
            <person name="Howarth C."/>
            <person name="Larson L."/>
            <person name="Lui A."/>
            <person name="MacDonald P.J.P."/>
            <person name="Montmayeur A."/>
            <person name="Murphy C."/>
            <person name="Neiman D."/>
            <person name="Pearson M."/>
            <person name="Priest M."/>
            <person name="Roberts A."/>
            <person name="Saif S."/>
            <person name="Shea T."/>
            <person name="Shenoy N."/>
            <person name="Sisk P."/>
            <person name="Stolte C."/>
            <person name="Sykes S."/>
            <person name="Wortman J."/>
            <person name="Nusbaum C."/>
            <person name="Birren B."/>
        </authorList>
    </citation>
    <scope>NUCLEOTIDE SEQUENCE</scope>
    <source>
        <strain evidence="2">26406</strain>
    </source>
</reference>
<evidence type="ECO:0000313" key="2">
    <source>
        <dbReference type="EMBL" id="EXK29356.1"/>
    </source>
</evidence>
<gene>
    <name evidence="2" type="ORF">FOMG_14512</name>
</gene>
<name>X0A827_FUSOX</name>
<accession>X0A827</accession>
<dbReference type="HOGENOM" id="CLU_3399461_0_0_1"/>
<organism evidence="2">
    <name type="scientific">Fusarium oxysporum f. sp. melonis 26406</name>
    <dbReference type="NCBI Taxonomy" id="1089452"/>
    <lineage>
        <taxon>Eukaryota</taxon>
        <taxon>Fungi</taxon>
        <taxon>Dikarya</taxon>
        <taxon>Ascomycota</taxon>
        <taxon>Pezizomycotina</taxon>
        <taxon>Sordariomycetes</taxon>
        <taxon>Hypocreomycetidae</taxon>
        <taxon>Hypocreales</taxon>
        <taxon>Nectriaceae</taxon>
        <taxon>Fusarium</taxon>
        <taxon>Fusarium oxysporum species complex</taxon>
    </lineage>
</organism>
<proteinExistence type="predicted"/>
<feature type="region of interest" description="Disordered" evidence="1">
    <location>
        <begin position="1"/>
        <end position="31"/>
    </location>
</feature>
<dbReference type="VEuPathDB" id="FungiDB:FOMG_14512"/>
<feature type="compositionally biased region" description="Basic and acidic residues" evidence="1">
    <location>
        <begin position="1"/>
        <end position="14"/>
    </location>
</feature>
<sequence>MVSTGEEKRERDLDCSSPARQQIVYEERRRS</sequence>
<reference evidence="2" key="2">
    <citation type="submission" date="2014-02" db="EMBL/GenBank/DDBJ databases">
        <title>Annotation of the Genome Sequence of Fusarium oxysporum f. sp. melonis 26406.</title>
        <authorList>
            <consortium name="The Broad Institute Genomics Platform"/>
            <person name="Ma L.-J."/>
            <person name="Corby-Kistler H."/>
            <person name="Broz K."/>
            <person name="Gale L.R."/>
            <person name="Jonkers W."/>
            <person name="O'Donnell K."/>
            <person name="Ploetz R."/>
            <person name="Steinberg C."/>
            <person name="Schwartz D.C."/>
            <person name="VanEtten H."/>
            <person name="Zhou S."/>
            <person name="Young S.K."/>
            <person name="Zeng Q."/>
            <person name="Gargeya S."/>
            <person name="Fitzgerald M."/>
            <person name="Abouelleil A."/>
            <person name="Alvarado L."/>
            <person name="Chapman S.B."/>
            <person name="Gainer-Dewar J."/>
            <person name="Goldberg J."/>
            <person name="Griggs A."/>
            <person name="Gujja S."/>
            <person name="Hansen M."/>
            <person name="Howarth C."/>
            <person name="Imamovic A."/>
            <person name="Ireland A."/>
            <person name="Larimer J."/>
            <person name="McCowan C."/>
            <person name="Murphy C."/>
            <person name="Pearson M."/>
            <person name="Poon T.W."/>
            <person name="Priest M."/>
            <person name="Roberts A."/>
            <person name="Saif S."/>
            <person name="Shea T."/>
            <person name="Sykes S."/>
            <person name="Wortman J."/>
            <person name="Nusbaum C."/>
            <person name="Birren B."/>
        </authorList>
    </citation>
    <scope>NUCLEOTIDE SEQUENCE</scope>
    <source>
        <strain evidence="2">26406</strain>
    </source>
</reference>
<evidence type="ECO:0000256" key="1">
    <source>
        <dbReference type="SAM" id="MobiDB-lite"/>
    </source>
</evidence>